<dbReference type="InterPro" id="IPR004199">
    <property type="entry name" value="B-gal_small/dom_5"/>
</dbReference>
<dbReference type="InterPro" id="IPR013783">
    <property type="entry name" value="Ig-like_fold"/>
</dbReference>
<dbReference type="SMART" id="SM01038">
    <property type="entry name" value="Bgal_small_N"/>
    <property type="match status" value="1"/>
</dbReference>
<evidence type="ECO:0000256" key="1">
    <source>
        <dbReference type="ARBA" id="ARBA00001412"/>
    </source>
</evidence>
<comment type="catalytic activity">
    <reaction evidence="1">
        <text>Hydrolysis of terminal non-reducing beta-D-galactose residues in beta-D-galactosides.</text>
        <dbReference type="EC" id="3.2.1.23"/>
    </reaction>
</comment>
<dbReference type="Proteomes" id="UP000288429">
    <property type="component" value="Unassembled WGS sequence"/>
</dbReference>
<dbReference type="GO" id="GO:0004565">
    <property type="term" value="F:beta-galactosidase activity"/>
    <property type="evidence" value="ECO:0007669"/>
    <property type="project" value="UniProtKB-EC"/>
</dbReference>
<dbReference type="InterPro" id="IPR017853">
    <property type="entry name" value="GH"/>
</dbReference>
<dbReference type="SUPFAM" id="SSF51445">
    <property type="entry name" value="(Trans)glycosidases"/>
    <property type="match status" value="1"/>
</dbReference>
<dbReference type="PROSITE" id="PS00608">
    <property type="entry name" value="GLYCOSYL_HYDROL_F2_2"/>
    <property type="match status" value="1"/>
</dbReference>
<dbReference type="PANTHER" id="PTHR46323:SF2">
    <property type="entry name" value="BETA-GALACTOSIDASE"/>
    <property type="match status" value="1"/>
</dbReference>
<dbReference type="GO" id="GO:0009341">
    <property type="term" value="C:beta-galactosidase complex"/>
    <property type="evidence" value="ECO:0007669"/>
    <property type="project" value="InterPro"/>
</dbReference>
<dbReference type="Pfam" id="PF02837">
    <property type="entry name" value="Glyco_hydro_2_N"/>
    <property type="match status" value="1"/>
</dbReference>
<comment type="caution">
    <text evidence="8">The sequence shown here is derived from an EMBL/GenBank/DDBJ whole genome shotgun (WGS) entry which is preliminary data.</text>
</comment>
<dbReference type="EMBL" id="NIZV01000484">
    <property type="protein sequence ID" value="RSL88117.1"/>
    <property type="molecule type" value="Genomic_DNA"/>
</dbReference>
<evidence type="ECO:0000313" key="8">
    <source>
        <dbReference type="EMBL" id="RSL88117.1"/>
    </source>
</evidence>
<dbReference type="InterPro" id="IPR050347">
    <property type="entry name" value="Bact_Beta-galactosidase"/>
</dbReference>
<organism evidence="8 9">
    <name type="scientific">Fusarium ambrosium</name>
    <dbReference type="NCBI Taxonomy" id="131363"/>
    <lineage>
        <taxon>Eukaryota</taxon>
        <taxon>Fungi</taxon>
        <taxon>Dikarya</taxon>
        <taxon>Ascomycota</taxon>
        <taxon>Pezizomycotina</taxon>
        <taxon>Sordariomycetes</taxon>
        <taxon>Hypocreomycetidae</taxon>
        <taxon>Hypocreales</taxon>
        <taxon>Nectriaceae</taxon>
        <taxon>Fusarium</taxon>
        <taxon>Fusarium solani species complex</taxon>
    </lineage>
</organism>
<evidence type="ECO:0000259" key="7">
    <source>
        <dbReference type="SMART" id="SM01038"/>
    </source>
</evidence>
<dbReference type="PRINTS" id="PR00132">
    <property type="entry name" value="GLHYDRLASE2"/>
</dbReference>
<dbReference type="Pfam" id="PF16353">
    <property type="entry name" value="LacZ_4"/>
    <property type="match status" value="1"/>
</dbReference>
<dbReference type="InterPro" id="IPR006101">
    <property type="entry name" value="Glyco_hydro_2"/>
</dbReference>
<dbReference type="Gene3D" id="3.20.20.80">
    <property type="entry name" value="Glycosidases"/>
    <property type="match status" value="1"/>
</dbReference>
<dbReference type="FunFam" id="3.20.20.80:FF:000018">
    <property type="entry name" value="Beta-galactosidase"/>
    <property type="match status" value="1"/>
</dbReference>
<dbReference type="SUPFAM" id="SSF49303">
    <property type="entry name" value="beta-Galactosidase/glucuronidase domain"/>
    <property type="match status" value="2"/>
</dbReference>
<comment type="similarity">
    <text evidence="2">Belongs to the glycosyl hydrolase 2 family.</text>
</comment>
<gene>
    <name evidence="8" type="ORF">CDV31_016128</name>
</gene>
<name>A0A428SED4_9HYPO</name>
<dbReference type="InterPro" id="IPR023232">
    <property type="entry name" value="Glyco_hydro_2_AS"/>
</dbReference>
<dbReference type="EC" id="3.2.1.23" evidence="3"/>
<proteinExistence type="inferred from homology"/>
<keyword evidence="9" id="KW-1185">Reference proteome</keyword>
<dbReference type="InterPro" id="IPR014718">
    <property type="entry name" value="GH-type_carb-bd"/>
</dbReference>
<evidence type="ECO:0000256" key="3">
    <source>
        <dbReference type="ARBA" id="ARBA00012756"/>
    </source>
</evidence>
<dbReference type="InterPro" id="IPR006104">
    <property type="entry name" value="Glyco_hydro_2_N"/>
</dbReference>
<dbReference type="PANTHER" id="PTHR46323">
    <property type="entry name" value="BETA-GALACTOSIDASE"/>
    <property type="match status" value="1"/>
</dbReference>
<evidence type="ECO:0000313" key="9">
    <source>
        <dbReference type="Proteomes" id="UP000288429"/>
    </source>
</evidence>
<dbReference type="InterPro" id="IPR036156">
    <property type="entry name" value="Beta-gal/glucu_dom_sf"/>
</dbReference>
<dbReference type="SUPFAM" id="SSF74650">
    <property type="entry name" value="Galactose mutarotase-like"/>
    <property type="match status" value="1"/>
</dbReference>
<dbReference type="InterPro" id="IPR011013">
    <property type="entry name" value="Gal_mutarotase_sf_dom"/>
</dbReference>
<dbReference type="AlphaFoldDB" id="A0A428SED4"/>
<dbReference type="InterPro" id="IPR006102">
    <property type="entry name" value="Ig-like_GH2"/>
</dbReference>
<dbReference type="Gene3D" id="2.70.98.10">
    <property type="match status" value="1"/>
</dbReference>
<dbReference type="Gene3D" id="2.60.120.260">
    <property type="entry name" value="Galactose-binding domain-like"/>
    <property type="match status" value="1"/>
</dbReference>
<sequence length="1011" mass="114324">MSDVQVHPKSLPDWNNTKVIHRGTLPPRSNFYVYNTETDALTRDVTKAKALCLSGTWKFNIAKSPFEGPDKFHERDFDTSGFSDIQVPGMWQLQGFGRGPHYTNVDYPFPVDPPNVPFADNECGRYITTFTVDDSFKDHQLRLRFEGVDSSFSLWINGTYVGYSQGSRNPSEFGVTELVDIGGKNVLSVEVYQWCDGSYLEDQDQWWLSGIFRDVYLHAFPKTHLIDFQVSTELDDKFEDATLRVEVELSGSSSVELKLLDRDGGEVLRDTKGISAKESFELSVKGPEKWTAETPYLYTLVLNIGETSSVAHRIGFRTAGLINGVFCVNGKPIKIRGANRHEHHPDHGRSVPYEFMKQDLLIMKQHNLNAIRTCHQPSDPRLYDLADELGFWVLDEADLECHGFGSTGGDPASFVSDNPAWEDQYVDRARQMVARDKNHTCVFMWSLGNEAFYGRNHKAMYKCIKDMDSTRLVHYEQDYEAETVDLYSRMYSSVDEIVEKFAKAEEWTKPLVLCEFIHAMGNGPGNIKEYIEAFYKHPRLMGGWVWEWANHGLRTKTKDGEEYMAYGGDFGDEPNDYNFIMDGVLFSNHTPTPGLTEYAKAIEPVQTLSLEGNKVTVVNRYDFIGLEHLKGSWKIVADGKSVPGKEIQIPSGIKPHTQVTLTLDGYDESLLSDITGEAYVHLDFVIKEGTNWAEAGHQVAFGQLQISKPESIATLRSLDSGTPTVEQVSPSLLVVQSSTGDSTWDINLAAGALTSWKRSGVELLTTPITMDFYRALTDNDRGGHGKEWEERRLHQTSHHVRQVKWHTDSNTVQVQVTGRIAPPVLAWAVDVVTTYEFHGDALRIHVHGKPHGLRLPETFARIGVTLGLDGVSDVKWWGRGPGESYVDKKFSQGFGNWSSSVDDLWVDYEFPQDGGNRTDVRWVEFVRSQGRVLRARFGDLEGASFSAMPYTTRDVDESTHPYELRKKKRDDTIVRLDWKHHGLGTASCGPATLPEYQLRTDKEFDFEILLD</sequence>
<evidence type="ECO:0000256" key="5">
    <source>
        <dbReference type="ARBA" id="ARBA00023295"/>
    </source>
</evidence>
<dbReference type="Pfam" id="PF02929">
    <property type="entry name" value="Bgal_small_N"/>
    <property type="match status" value="1"/>
</dbReference>
<dbReference type="GO" id="GO:0005990">
    <property type="term" value="P:lactose catabolic process"/>
    <property type="evidence" value="ECO:0007669"/>
    <property type="project" value="TreeGrafter"/>
</dbReference>
<dbReference type="InterPro" id="IPR008979">
    <property type="entry name" value="Galactose-bd-like_sf"/>
</dbReference>
<evidence type="ECO:0000256" key="2">
    <source>
        <dbReference type="ARBA" id="ARBA00007401"/>
    </source>
</evidence>
<evidence type="ECO:0000256" key="6">
    <source>
        <dbReference type="ARBA" id="ARBA00032230"/>
    </source>
</evidence>
<reference evidence="8 9" key="1">
    <citation type="submission" date="2017-06" db="EMBL/GenBank/DDBJ databases">
        <title>Cmopartive genomic analysis of Ambrosia Fusariam Clade fungi.</title>
        <authorList>
            <person name="Stajich J.E."/>
            <person name="Carrillo J."/>
            <person name="Kijimoto T."/>
            <person name="Eskalen A."/>
            <person name="O'Donnell K."/>
            <person name="Kasson M."/>
        </authorList>
    </citation>
    <scope>NUCLEOTIDE SEQUENCE [LARGE SCALE GENOMIC DNA]</scope>
    <source>
        <strain evidence="8 9">NRRL 20438</strain>
    </source>
</reference>
<dbReference type="Gene3D" id="2.60.40.10">
    <property type="entry name" value="Immunoglobulins"/>
    <property type="match status" value="2"/>
</dbReference>
<dbReference type="Pfam" id="PF02836">
    <property type="entry name" value="Glyco_hydro_2_C"/>
    <property type="match status" value="1"/>
</dbReference>
<dbReference type="InterPro" id="IPR032312">
    <property type="entry name" value="LacZ_4"/>
</dbReference>
<keyword evidence="5" id="KW-0326">Glycosidase</keyword>
<evidence type="ECO:0000256" key="4">
    <source>
        <dbReference type="ARBA" id="ARBA00022801"/>
    </source>
</evidence>
<dbReference type="SUPFAM" id="SSF49785">
    <property type="entry name" value="Galactose-binding domain-like"/>
    <property type="match status" value="1"/>
</dbReference>
<protein>
    <recommendedName>
        <fullName evidence="3">beta-galactosidase</fullName>
        <ecNumber evidence="3">3.2.1.23</ecNumber>
    </recommendedName>
    <alternativeName>
        <fullName evidence="6">Lactase</fullName>
    </alternativeName>
</protein>
<dbReference type="GO" id="GO:0030246">
    <property type="term" value="F:carbohydrate binding"/>
    <property type="evidence" value="ECO:0007669"/>
    <property type="project" value="InterPro"/>
</dbReference>
<feature type="domain" description="Beta galactosidase small chain/" evidence="7">
    <location>
        <begin position="736"/>
        <end position="1011"/>
    </location>
</feature>
<keyword evidence="4" id="KW-0378">Hydrolase</keyword>
<accession>A0A428SED4</accession>
<dbReference type="Pfam" id="PF00703">
    <property type="entry name" value="Glyco_hydro_2"/>
    <property type="match status" value="1"/>
</dbReference>
<dbReference type="InterPro" id="IPR006103">
    <property type="entry name" value="Glyco_hydro_2_cat"/>
</dbReference>